<protein>
    <submittedName>
        <fullName evidence="1">Uncharacterized protein</fullName>
    </submittedName>
</protein>
<reference evidence="1 2" key="1">
    <citation type="submission" date="2017-11" db="EMBL/GenBank/DDBJ databases">
        <title>De-novo sequencing of pomegranate (Punica granatum L.) genome.</title>
        <authorList>
            <person name="Akparov Z."/>
            <person name="Amiraslanov A."/>
            <person name="Hajiyeva S."/>
            <person name="Abbasov M."/>
            <person name="Kaur K."/>
            <person name="Hamwieh A."/>
            <person name="Solovyev V."/>
            <person name="Salamov A."/>
            <person name="Braich B."/>
            <person name="Kosarev P."/>
            <person name="Mahmoud A."/>
            <person name="Hajiyev E."/>
            <person name="Babayeva S."/>
            <person name="Izzatullayeva V."/>
            <person name="Mammadov A."/>
            <person name="Mammadov A."/>
            <person name="Sharifova S."/>
            <person name="Ojaghi J."/>
            <person name="Eynullazada K."/>
            <person name="Bayramov B."/>
            <person name="Abdulazimova A."/>
            <person name="Shahmuradov I."/>
        </authorList>
    </citation>
    <scope>NUCLEOTIDE SEQUENCE [LARGE SCALE GENOMIC DNA]</scope>
    <source>
        <strain evidence="2">cv. AG2017</strain>
        <tissue evidence="1">Leaf</tissue>
    </source>
</reference>
<comment type="caution">
    <text evidence="1">The sequence shown here is derived from an EMBL/GenBank/DDBJ whole genome shotgun (WGS) entry which is preliminary data.</text>
</comment>
<organism evidence="1 2">
    <name type="scientific">Punica granatum</name>
    <name type="common">Pomegranate</name>
    <dbReference type="NCBI Taxonomy" id="22663"/>
    <lineage>
        <taxon>Eukaryota</taxon>
        <taxon>Viridiplantae</taxon>
        <taxon>Streptophyta</taxon>
        <taxon>Embryophyta</taxon>
        <taxon>Tracheophyta</taxon>
        <taxon>Spermatophyta</taxon>
        <taxon>Magnoliopsida</taxon>
        <taxon>eudicotyledons</taxon>
        <taxon>Gunneridae</taxon>
        <taxon>Pentapetalae</taxon>
        <taxon>rosids</taxon>
        <taxon>malvids</taxon>
        <taxon>Myrtales</taxon>
        <taxon>Lythraceae</taxon>
        <taxon>Punica</taxon>
    </lineage>
</organism>
<dbReference type="EMBL" id="PGOL01000095">
    <property type="protein sequence ID" value="PKI77346.1"/>
    <property type="molecule type" value="Genomic_DNA"/>
</dbReference>
<proteinExistence type="predicted"/>
<sequence length="81" mass="8381">MGDCHGGLCNCTRGASTFILVLPTMKPPKVPFIECPTAPPLLAPVYYGSPLPVLSSELSIAGKGCRGILPSDLVSAQILAQ</sequence>
<evidence type="ECO:0000313" key="1">
    <source>
        <dbReference type="EMBL" id="PKI77346.1"/>
    </source>
</evidence>
<feature type="non-terminal residue" evidence="1">
    <location>
        <position position="81"/>
    </location>
</feature>
<name>A0A2I0LAZ0_PUNGR</name>
<dbReference type="AlphaFoldDB" id="A0A2I0LAZ0"/>
<keyword evidence="2" id="KW-1185">Reference proteome</keyword>
<gene>
    <name evidence="1" type="ORF">CRG98_002291</name>
</gene>
<dbReference type="Proteomes" id="UP000233551">
    <property type="component" value="Unassembled WGS sequence"/>
</dbReference>
<accession>A0A2I0LAZ0</accession>
<evidence type="ECO:0000313" key="2">
    <source>
        <dbReference type="Proteomes" id="UP000233551"/>
    </source>
</evidence>